<proteinExistence type="predicted"/>
<feature type="compositionally biased region" description="Basic residues" evidence="7">
    <location>
        <begin position="379"/>
        <end position="389"/>
    </location>
</feature>
<dbReference type="Pfam" id="PF00628">
    <property type="entry name" value="PHD"/>
    <property type="match status" value="1"/>
</dbReference>
<gene>
    <name evidence="10" type="ORF">HAX54_052066</name>
</gene>
<keyword evidence="3 6" id="KW-0863">Zinc-finger</keyword>
<feature type="compositionally biased region" description="Basic and acidic residues" evidence="7">
    <location>
        <begin position="793"/>
        <end position="815"/>
    </location>
</feature>
<dbReference type="SUPFAM" id="SSF57903">
    <property type="entry name" value="FYVE/PHD zinc finger"/>
    <property type="match status" value="1"/>
</dbReference>
<reference evidence="10 11" key="1">
    <citation type="journal article" date="2021" name="BMC Genomics">
        <title>Datura genome reveals duplications of psychoactive alkaloid biosynthetic genes and high mutation rate following tissue culture.</title>
        <authorList>
            <person name="Rajewski A."/>
            <person name="Carter-House D."/>
            <person name="Stajich J."/>
            <person name="Litt A."/>
        </authorList>
    </citation>
    <scope>NUCLEOTIDE SEQUENCE [LARGE SCALE GENOMIC DNA]</scope>
    <source>
        <strain evidence="10">AR-01</strain>
    </source>
</reference>
<dbReference type="Pfam" id="PF22970">
    <property type="entry name" value="DUF7028"/>
    <property type="match status" value="2"/>
</dbReference>
<dbReference type="CDD" id="cd15532">
    <property type="entry name" value="PHD2_CHD_II"/>
    <property type="match status" value="1"/>
</dbReference>
<evidence type="ECO:0000256" key="6">
    <source>
        <dbReference type="PROSITE-ProRule" id="PRU00146"/>
    </source>
</evidence>
<sequence length="1274" mass="142751">MAAESDRVLKKRKPRVDGRTHRKLGVDQKVEVKSVDDGFLGSWHIGTVIGCGDLIRQVKYNYILSDGCSDNLVETVRVSPIIDGVIPADGKPVQHLGMIRPSPPPREFARWPLPYGQCVDMFYNDAWWEGVVFDREEGAEERRIFFPEMGDEMKGQVDKLRVSQDWDEVTEEWEPRGSWIFLQVIEEIEQLYPLLISVRQIWYEVQLKDADENLKHWTSSSIDIWRKLVKEVVHDNTKLTINHFFSELNSSEVFVEGSQLLEFSVAALEDKLNIEMYFDTAPFTDGACKLDCAATLHIDQNVSNLQPVEKQFVSEGFLPVTEDDQLCGSGDCRSILPSQNEESSVSPHDFSFAHPPVDGTGILSSTETGLPSFVNSMPRRGRPPKKKKKFEGQTLVSQPDCCPEASGKSSMSSIKDIKKPPSEDIAGALSSTKSEPPTFANSKPRRGRPPTNKKKFEEQTLVGEPDCCAEAIAKDMSSMSSIEKFKKPPSNDIDGIFASTESGQPTFANSKRLRERLPTEKKIVEGKTLPGEPESCLEAITKLIPSISSIKEFKRHILHLGWKFVLEMESGIIKKHYLAPDGKICQSLIQVCQVLEESKTCGLVPPVEQSSLYGSIDNSIQSPCMERPQTCSEVPGLPYPSEETIIEPEICRQAVIDYCSPKSQDMSAYQKSYRNGVKIGDTSLKAKKYLAATGWKFCSVGKKDSKMCYRSPEGINFMSFRQACKWCVQKWEAERHLPEQVSSPSTAMNFQSSTSPTKNSSDESPVETPLTKLLREPLQNGKTKPGNKGNQGDVREIHTGDLPELKGKASLKKGDGIGSHSSACDMRSSKRAREVAPSSSNQTPRTVLSWLIDNNVVLPRAKVLYCRKKYGTPMAEGRITREGIKCNCCQNIFGLRNFEAHAGSSCNRPSSNIFLEDGRSLLECQKQMKHKQSVENTRKEPCGSHLRINDHICSVCQYGGELILCDECPSSFHTECLGIKEVPDGDWFCPSCCCKYHPVTFLCSDHARCLRSKGPGKLDKYPEGNWFCNKSCELIFSGMHHLLGKPVTVGDDNLTWTLLKYIEPDDSHSDTVDYESSVVNYSRLSVALNVIHECFEPVKEAHTGRDTVEDVIFGRWSKLNRLNFQGFYTVVLERNDELITVATLRVHGPKVAEMPLVATQVQHRRLGMCRILMNELEKQLMKLGVERLVLPAVPGVVNAWTTSFGFSRVNQSERKNLLDYTFLDFQDTIMCQKILQKAPSPYVISSGLTEAKHTHFDSTNSKDKVELDDNTAVS</sequence>
<dbReference type="CDD" id="cd04301">
    <property type="entry name" value="NAT_SF"/>
    <property type="match status" value="1"/>
</dbReference>
<dbReference type="InterPro" id="IPR008395">
    <property type="entry name" value="Agenet-like_dom"/>
</dbReference>
<dbReference type="InterPro" id="IPR019786">
    <property type="entry name" value="Zinc_finger_PHD-type_CS"/>
</dbReference>
<evidence type="ECO:0000256" key="4">
    <source>
        <dbReference type="ARBA" id="ARBA00022833"/>
    </source>
</evidence>
<dbReference type="InterPro" id="IPR019787">
    <property type="entry name" value="Znf_PHD-finger"/>
</dbReference>
<dbReference type="InterPro" id="IPR056511">
    <property type="entry name" value="IDM1_C"/>
</dbReference>
<evidence type="ECO:0000256" key="2">
    <source>
        <dbReference type="ARBA" id="ARBA00022723"/>
    </source>
</evidence>
<organism evidence="10 11">
    <name type="scientific">Datura stramonium</name>
    <name type="common">Jimsonweed</name>
    <name type="synonym">Common thornapple</name>
    <dbReference type="NCBI Taxonomy" id="4076"/>
    <lineage>
        <taxon>Eukaryota</taxon>
        <taxon>Viridiplantae</taxon>
        <taxon>Streptophyta</taxon>
        <taxon>Embryophyta</taxon>
        <taxon>Tracheophyta</taxon>
        <taxon>Spermatophyta</taxon>
        <taxon>Magnoliopsida</taxon>
        <taxon>eudicotyledons</taxon>
        <taxon>Gunneridae</taxon>
        <taxon>Pentapetalae</taxon>
        <taxon>asterids</taxon>
        <taxon>lamiids</taxon>
        <taxon>Solanales</taxon>
        <taxon>Solanaceae</taxon>
        <taxon>Solanoideae</taxon>
        <taxon>Datureae</taxon>
        <taxon>Datura</taxon>
    </lineage>
</organism>
<evidence type="ECO:0000313" key="10">
    <source>
        <dbReference type="EMBL" id="MCD7464089.1"/>
    </source>
</evidence>
<dbReference type="Proteomes" id="UP000823775">
    <property type="component" value="Unassembled WGS sequence"/>
</dbReference>
<dbReference type="InterPro" id="IPR013083">
    <property type="entry name" value="Znf_RING/FYVE/PHD"/>
</dbReference>
<dbReference type="Gene3D" id="3.30.40.10">
    <property type="entry name" value="Zinc/RING finger domain, C3HC4 (zinc finger)"/>
    <property type="match status" value="1"/>
</dbReference>
<feature type="compositionally biased region" description="Polar residues" evidence="7">
    <location>
        <begin position="429"/>
        <end position="441"/>
    </location>
</feature>
<feature type="region of interest" description="Disordered" evidence="7">
    <location>
        <begin position="738"/>
        <end position="841"/>
    </location>
</feature>
<comment type="subcellular location">
    <subcellularLocation>
        <location evidence="1">Nucleus</location>
    </subcellularLocation>
</comment>
<dbReference type="Pfam" id="PF05641">
    <property type="entry name" value="Agenet"/>
    <property type="match status" value="1"/>
</dbReference>
<dbReference type="InterPro" id="IPR054292">
    <property type="entry name" value="DUF7028"/>
</dbReference>
<dbReference type="InterPro" id="IPR001965">
    <property type="entry name" value="Znf_PHD"/>
</dbReference>
<evidence type="ECO:0000259" key="8">
    <source>
        <dbReference type="PROSITE" id="PS50016"/>
    </source>
</evidence>
<dbReference type="EMBL" id="JACEIK010000938">
    <property type="protein sequence ID" value="MCD7464089.1"/>
    <property type="molecule type" value="Genomic_DNA"/>
</dbReference>
<feature type="compositionally biased region" description="Polar residues" evidence="7">
    <location>
        <begin position="362"/>
        <end position="375"/>
    </location>
</feature>
<accession>A0ABS8SZB8</accession>
<evidence type="ECO:0000259" key="9">
    <source>
        <dbReference type="PROSITE" id="PS51186"/>
    </source>
</evidence>
<feature type="region of interest" description="Disordered" evidence="7">
    <location>
        <begin position="1"/>
        <end position="20"/>
    </location>
</feature>
<dbReference type="InterPro" id="IPR011011">
    <property type="entry name" value="Znf_FYVE_PHD"/>
</dbReference>
<dbReference type="InterPro" id="IPR016181">
    <property type="entry name" value="Acyl_CoA_acyltransferase"/>
</dbReference>
<dbReference type="PROSITE" id="PS51186">
    <property type="entry name" value="GNAT"/>
    <property type="match status" value="1"/>
</dbReference>
<dbReference type="SMART" id="SM00249">
    <property type="entry name" value="PHD"/>
    <property type="match status" value="1"/>
</dbReference>
<feature type="region of interest" description="Disordered" evidence="7">
    <location>
        <begin position="331"/>
        <end position="458"/>
    </location>
</feature>
<dbReference type="Pfam" id="PF16135">
    <property type="entry name" value="TDBD"/>
    <property type="match status" value="1"/>
</dbReference>
<comment type="caution">
    <text evidence="10">The sequence shown here is derived from an EMBL/GenBank/DDBJ whole genome shotgun (WGS) entry which is preliminary data.</text>
</comment>
<evidence type="ECO:0000313" key="11">
    <source>
        <dbReference type="Proteomes" id="UP000823775"/>
    </source>
</evidence>
<protein>
    <submittedName>
        <fullName evidence="10">Uncharacterized protein</fullName>
    </submittedName>
</protein>
<dbReference type="PROSITE" id="PS50016">
    <property type="entry name" value="ZF_PHD_2"/>
    <property type="match status" value="1"/>
</dbReference>
<dbReference type="InterPro" id="IPR042163">
    <property type="entry name" value="PHF12"/>
</dbReference>
<dbReference type="Gene3D" id="3.40.630.30">
    <property type="match status" value="1"/>
</dbReference>
<keyword evidence="5" id="KW-0539">Nucleus</keyword>
<name>A0ABS8SZB8_DATST</name>
<keyword evidence="11" id="KW-1185">Reference proteome</keyword>
<feature type="compositionally biased region" description="Basic residues" evidence="7">
    <location>
        <begin position="443"/>
        <end position="453"/>
    </location>
</feature>
<dbReference type="InterPro" id="IPR000182">
    <property type="entry name" value="GNAT_dom"/>
</dbReference>
<keyword evidence="4" id="KW-0862">Zinc</keyword>
<dbReference type="PANTHER" id="PTHR46309:SF18">
    <property type="entry name" value="PHD-TYPE DOMAIN-CONTAINING PROTEIN"/>
    <property type="match status" value="1"/>
</dbReference>
<evidence type="ECO:0000256" key="3">
    <source>
        <dbReference type="ARBA" id="ARBA00022771"/>
    </source>
</evidence>
<feature type="compositionally biased region" description="Polar residues" evidence="7">
    <location>
        <begin position="740"/>
        <end position="763"/>
    </location>
</feature>
<dbReference type="SUPFAM" id="SSF55729">
    <property type="entry name" value="Acyl-CoA N-acyltransferases (Nat)"/>
    <property type="match status" value="1"/>
</dbReference>
<evidence type="ECO:0000256" key="7">
    <source>
        <dbReference type="SAM" id="MobiDB-lite"/>
    </source>
</evidence>
<evidence type="ECO:0000256" key="1">
    <source>
        <dbReference type="ARBA" id="ARBA00004123"/>
    </source>
</evidence>
<dbReference type="PROSITE" id="PS01359">
    <property type="entry name" value="ZF_PHD_1"/>
    <property type="match status" value="1"/>
</dbReference>
<keyword evidence="2" id="KW-0479">Metal-binding</keyword>
<feature type="domain" description="N-acetyltransferase" evidence="9">
    <location>
        <begin position="1074"/>
        <end position="1235"/>
    </location>
</feature>
<feature type="domain" description="PHD-type" evidence="8">
    <location>
        <begin position="950"/>
        <end position="995"/>
    </location>
</feature>
<feature type="compositionally biased region" description="Polar residues" evidence="7">
    <location>
        <begin position="336"/>
        <end position="346"/>
    </location>
</feature>
<dbReference type="Pfam" id="PF23209">
    <property type="entry name" value="IDM1_C"/>
    <property type="match status" value="1"/>
</dbReference>
<evidence type="ECO:0000256" key="5">
    <source>
        <dbReference type="ARBA" id="ARBA00023242"/>
    </source>
</evidence>
<dbReference type="PANTHER" id="PTHR46309">
    <property type="entry name" value="PHD FINGER PROTEIN 12"/>
    <property type="match status" value="1"/>
</dbReference>
<dbReference type="InterPro" id="IPR032308">
    <property type="entry name" value="TDBD"/>
</dbReference>